<dbReference type="Pfam" id="PF03860">
    <property type="entry name" value="Csp"/>
    <property type="match status" value="1"/>
</dbReference>
<dbReference type="RefSeq" id="WP_181472282.1">
    <property type="nucleotide sequence ID" value="NZ_JACEFG010000002.1"/>
</dbReference>
<gene>
    <name evidence="1" type="ORF">H0266_10150</name>
</gene>
<evidence type="ECO:0000313" key="2">
    <source>
        <dbReference type="Proteomes" id="UP000571017"/>
    </source>
</evidence>
<keyword evidence="2" id="KW-1185">Reference proteome</keyword>
<comment type="caution">
    <text evidence="1">The sequence shown here is derived from an EMBL/GenBank/DDBJ whole genome shotgun (WGS) entry which is preliminary data.</text>
</comment>
<evidence type="ECO:0000313" key="1">
    <source>
        <dbReference type="EMBL" id="MBA2175256.1"/>
    </source>
</evidence>
<name>A0A838CUF7_9BACI</name>
<reference evidence="1 2" key="1">
    <citation type="journal article" date="2004" name="Extremophiles">
        <title>Halobacillus locisalis sp. nov., a halophilic bacterium isolated from a marine solar saltern of the Yellow Sea in Korea.</title>
        <authorList>
            <person name="Yoon J.H."/>
            <person name="Kang K.H."/>
            <person name="Oh T.K."/>
            <person name="Park Y.H."/>
        </authorList>
    </citation>
    <scope>NUCLEOTIDE SEQUENCE [LARGE SCALE GENOMIC DNA]</scope>
    <source>
        <strain evidence="1 2">KCTC 3788</strain>
    </source>
</reference>
<evidence type="ECO:0008006" key="3">
    <source>
        <dbReference type="Google" id="ProtNLM"/>
    </source>
</evidence>
<proteinExistence type="predicted"/>
<organism evidence="1 2">
    <name type="scientific">Halobacillus locisalis</name>
    <dbReference type="NCBI Taxonomy" id="220753"/>
    <lineage>
        <taxon>Bacteria</taxon>
        <taxon>Bacillati</taxon>
        <taxon>Bacillota</taxon>
        <taxon>Bacilli</taxon>
        <taxon>Bacillales</taxon>
        <taxon>Bacillaceae</taxon>
        <taxon>Halobacillus</taxon>
    </lineage>
</organism>
<accession>A0A838CUF7</accession>
<sequence length="97" mass="11049">MSHPCSQTLKKRTDLLKECSDAYLYAVEVVTKNSVMAEDLCQSCAEVCYNCADECSSLDDDLLGEDLYNMCMKYARLCEEIMAYHSTQQPKQLKETI</sequence>
<dbReference type="Proteomes" id="UP000571017">
    <property type="component" value="Unassembled WGS sequence"/>
</dbReference>
<dbReference type="EMBL" id="JACEFG010000002">
    <property type="protein sequence ID" value="MBA2175256.1"/>
    <property type="molecule type" value="Genomic_DNA"/>
</dbReference>
<protein>
    <recommendedName>
        <fullName evidence="3">Four-helix bundle copper-binding protein</fullName>
    </recommendedName>
</protein>
<dbReference type="InterPro" id="IPR005560">
    <property type="entry name" value="Csp_YhjQ"/>
</dbReference>
<dbReference type="AlphaFoldDB" id="A0A838CUF7"/>
<dbReference type="Gene3D" id="1.20.1270.360">
    <property type="match status" value="1"/>
</dbReference>